<dbReference type="Proteomes" id="UP000814140">
    <property type="component" value="Unassembled WGS sequence"/>
</dbReference>
<reference evidence="1" key="2">
    <citation type="journal article" date="2022" name="New Phytol.">
        <title>Evolutionary transition to the ectomycorrhizal habit in the genomes of a hyperdiverse lineage of mushroom-forming fungi.</title>
        <authorList>
            <person name="Looney B."/>
            <person name="Miyauchi S."/>
            <person name="Morin E."/>
            <person name="Drula E."/>
            <person name="Courty P.E."/>
            <person name="Kohler A."/>
            <person name="Kuo A."/>
            <person name="LaButti K."/>
            <person name="Pangilinan J."/>
            <person name="Lipzen A."/>
            <person name="Riley R."/>
            <person name="Andreopoulos W."/>
            <person name="He G."/>
            <person name="Johnson J."/>
            <person name="Nolan M."/>
            <person name="Tritt A."/>
            <person name="Barry K.W."/>
            <person name="Grigoriev I.V."/>
            <person name="Nagy L.G."/>
            <person name="Hibbett D."/>
            <person name="Henrissat B."/>
            <person name="Matheny P.B."/>
            <person name="Labbe J."/>
            <person name="Martin F.M."/>
        </authorList>
    </citation>
    <scope>NUCLEOTIDE SEQUENCE</scope>
    <source>
        <strain evidence="1">HHB10654</strain>
    </source>
</reference>
<reference evidence="1" key="1">
    <citation type="submission" date="2021-03" db="EMBL/GenBank/DDBJ databases">
        <authorList>
            <consortium name="DOE Joint Genome Institute"/>
            <person name="Ahrendt S."/>
            <person name="Looney B.P."/>
            <person name="Miyauchi S."/>
            <person name="Morin E."/>
            <person name="Drula E."/>
            <person name="Courty P.E."/>
            <person name="Chicoki N."/>
            <person name="Fauchery L."/>
            <person name="Kohler A."/>
            <person name="Kuo A."/>
            <person name="Labutti K."/>
            <person name="Pangilinan J."/>
            <person name="Lipzen A."/>
            <person name="Riley R."/>
            <person name="Andreopoulos W."/>
            <person name="He G."/>
            <person name="Johnson J."/>
            <person name="Barry K.W."/>
            <person name="Grigoriev I.V."/>
            <person name="Nagy L."/>
            <person name="Hibbett D."/>
            <person name="Henrissat B."/>
            <person name="Matheny P.B."/>
            <person name="Labbe J."/>
            <person name="Martin F."/>
        </authorList>
    </citation>
    <scope>NUCLEOTIDE SEQUENCE</scope>
    <source>
        <strain evidence="1">HHB10654</strain>
    </source>
</reference>
<proteinExistence type="predicted"/>
<sequence>MRHKTLAWNASPLISTLPYELLREIFLLANPPVDRHPVRSIVTVAQVCRLWRAVAHDIPRLWTNIYWNAQARDRPAERARVAKQIALSGSSLPLRVHLSFPLDPLDPNYVEFNHVDLRDIVCLLRPIFPRVWSFSHQSKEGSSVLQYFMRLMCYAQIKMSSLQELVLIAHQDHSDMGVMLNRASPALRHLRLIGTKLPFANTAITNLVTLVLYFPKEHLKPPTGELRCFLQSTADTLEHLELQGVIKYIPALEEEDPSEESVSDALEEDSGSDTQGEADVNSDRDSTDEEQEEYFGVFSDTFDPTQAIVFPNLTKLHLGFGHPVEGVSLLKLIRAPKIQHLLLTDMRNVGPHHDENNDEALSNIVLRYLIHDLPLPLVHVKHLTLTGIHYRSSCNLGHTLTDSCPLLESISVVHCCPGFYAPMVRDVHARFDHSDVFFGDHNPALRSVHIVALNLSIVLFYLTHRADLYQREMGLCIVPLEELVIDYEGHNMRGRDVRATLAPHPAFAHAIRLRHFEGGTLGLGDARGLIDLQECEAGLLEDVPPVDVLELYYDTRRKKFRRIKGHKSGR</sequence>
<evidence type="ECO:0000313" key="1">
    <source>
        <dbReference type="EMBL" id="KAI0056732.1"/>
    </source>
</evidence>
<evidence type="ECO:0000313" key="2">
    <source>
        <dbReference type="Proteomes" id="UP000814140"/>
    </source>
</evidence>
<name>A0ACB8SKI9_9AGAM</name>
<gene>
    <name evidence="1" type="ORF">BV25DRAFT_1920763</name>
</gene>
<dbReference type="EMBL" id="MU277259">
    <property type="protein sequence ID" value="KAI0056732.1"/>
    <property type="molecule type" value="Genomic_DNA"/>
</dbReference>
<comment type="caution">
    <text evidence="1">The sequence shown here is derived from an EMBL/GenBank/DDBJ whole genome shotgun (WGS) entry which is preliminary data.</text>
</comment>
<accession>A0ACB8SKI9</accession>
<keyword evidence="2" id="KW-1185">Reference proteome</keyword>
<protein>
    <submittedName>
        <fullName evidence="1">Uncharacterized protein</fullName>
    </submittedName>
</protein>
<organism evidence="1 2">
    <name type="scientific">Artomyces pyxidatus</name>
    <dbReference type="NCBI Taxonomy" id="48021"/>
    <lineage>
        <taxon>Eukaryota</taxon>
        <taxon>Fungi</taxon>
        <taxon>Dikarya</taxon>
        <taxon>Basidiomycota</taxon>
        <taxon>Agaricomycotina</taxon>
        <taxon>Agaricomycetes</taxon>
        <taxon>Russulales</taxon>
        <taxon>Auriscalpiaceae</taxon>
        <taxon>Artomyces</taxon>
    </lineage>
</organism>